<gene>
    <name evidence="4" type="ORF">LCGC14_0931670</name>
</gene>
<evidence type="ECO:0000259" key="3">
    <source>
        <dbReference type="Pfam" id="PF01156"/>
    </source>
</evidence>
<proteinExistence type="predicted"/>
<feature type="domain" description="Inosine/uridine-preferring nucleoside hydrolase" evidence="3">
    <location>
        <begin position="11"/>
        <end position="294"/>
    </location>
</feature>
<dbReference type="SUPFAM" id="SSF53590">
    <property type="entry name" value="Nucleoside hydrolase"/>
    <property type="match status" value="1"/>
</dbReference>
<dbReference type="Gene3D" id="3.90.245.10">
    <property type="entry name" value="Ribonucleoside hydrolase-like"/>
    <property type="match status" value="1"/>
</dbReference>
<evidence type="ECO:0000256" key="2">
    <source>
        <dbReference type="ARBA" id="ARBA00023295"/>
    </source>
</evidence>
<evidence type="ECO:0000256" key="1">
    <source>
        <dbReference type="ARBA" id="ARBA00022801"/>
    </source>
</evidence>
<dbReference type="InterPro" id="IPR001910">
    <property type="entry name" value="Inosine/uridine_hydrolase_dom"/>
</dbReference>
<dbReference type="PANTHER" id="PTHR12304:SF4">
    <property type="entry name" value="URIDINE NUCLEOSIDASE"/>
    <property type="match status" value="1"/>
</dbReference>
<reference evidence="4" key="1">
    <citation type="journal article" date="2015" name="Nature">
        <title>Complex archaea that bridge the gap between prokaryotes and eukaryotes.</title>
        <authorList>
            <person name="Spang A."/>
            <person name="Saw J.H."/>
            <person name="Jorgensen S.L."/>
            <person name="Zaremba-Niedzwiedzka K."/>
            <person name="Martijn J."/>
            <person name="Lind A.E."/>
            <person name="van Eijk R."/>
            <person name="Schleper C."/>
            <person name="Guy L."/>
            <person name="Ettema T.J."/>
        </authorList>
    </citation>
    <scope>NUCLEOTIDE SEQUENCE</scope>
</reference>
<protein>
    <recommendedName>
        <fullName evidence="3">Inosine/uridine-preferring nucleoside hydrolase domain-containing protein</fullName>
    </recommendedName>
</protein>
<sequence length="304" mass="34099">MRNLSSKKIPVILDTDIGEDIDDTWALGFLLKCPEFDVKLITTATDDTMIKAKLVAKFLEIAERTDIPIGIGPSENRKKGKQYSWIKDYKLSEYSGSVHENGMKVLCSTIMESPDPITLIAIGPLGTVAGALKMNPNITENARFVGMHGSIRIGYQGASSLFPEYNVKHDTQSCREVFHAPWKKTITPLDTCGNIVLSGDNFERIMNCDNTIVKLIKENFKIWAKEESLTKLITEDKKTSILYDTVAIYLGFSEELLNIEDLKIKVTEKGITKISEKGNNIRFATSWKDVQAFKDLLVNRLVKS</sequence>
<name>A0A0F9NSF0_9ZZZZ</name>
<dbReference type="GO" id="GO:0006152">
    <property type="term" value="P:purine nucleoside catabolic process"/>
    <property type="evidence" value="ECO:0007669"/>
    <property type="project" value="TreeGrafter"/>
</dbReference>
<keyword evidence="2" id="KW-0326">Glycosidase</keyword>
<comment type="caution">
    <text evidence="4">The sequence shown here is derived from an EMBL/GenBank/DDBJ whole genome shotgun (WGS) entry which is preliminary data.</text>
</comment>
<dbReference type="InterPro" id="IPR023186">
    <property type="entry name" value="IUNH"/>
</dbReference>
<accession>A0A0F9NSF0</accession>
<dbReference type="AlphaFoldDB" id="A0A0F9NSF0"/>
<keyword evidence="1" id="KW-0378">Hydrolase</keyword>
<dbReference type="InterPro" id="IPR036452">
    <property type="entry name" value="Ribo_hydro-like"/>
</dbReference>
<dbReference type="EMBL" id="LAZR01003205">
    <property type="protein sequence ID" value="KKN20819.1"/>
    <property type="molecule type" value="Genomic_DNA"/>
</dbReference>
<dbReference type="GO" id="GO:0008477">
    <property type="term" value="F:purine nucleosidase activity"/>
    <property type="evidence" value="ECO:0007669"/>
    <property type="project" value="TreeGrafter"/>
</dbReference>
<evidence type="ECO:0000313" key="4">
    <source>
        <dbReference type="EMBL" id="KKN20819.1"/>
    </source>
</evidence>
<organism evidence="4">
    <name type="scientific">marine sediment metagenome</name>
    <dbReference type="NCBI Taxonomy" id="412755"/>
    <lineage>
        <taxon>unclassified sequences</taxon>
        <taxon>metagenomes</taxon>
        <taxon>ecological metagenomes</taxon>
    </lineage>
</organism>
<dbReference type="PANTHER" id="PTHR12304">
    <property type="entry name" value="INOSINE-URIDINE PREFERRING NUCLEOSIDE HYDROLASE"/>
    <property type="match status" value="1"/>
</dbReference>
<dbReference type="Pfam" id="PF01156">
    <property type="entry name" value="IU_nuc_hydro"/>
    <property type="match status" value="1"/>
</dbReference>
<dbReference type="GO" id="GO:0005829">
    <property type="term" value="C:cytosol"/>
    <property type="evidence" value="ECO:0007669"/>
    <property type="project" value="TreeGrafter"/>
</dbReference>